<evidence type="ECO:0000313" key="3">
    <source>
        <dbReference type="Proteomes" id="UP000324222"/>
    </source>
</evidence>
<keyword evidence="3" id="KW-1185">Reference proteome</keyword>
<feature type="region of interest" description="Disordered" evidence="1">
    <location>
        <begin position="42"/>
        <end position="68"/>
    </location>
</feature>
<evidence type="ECO:0000256" key="1">
    <source>
        <dbReference type="SAM" id="MobiDB-lite"/>
    </source>
</evidence>
<dbReference type="EMBL" id="VSRR010002496">
    <property type="protein sequence ID" value="MPC31741.1"/>
    <property type="molecule type" value="Genomic_DNA"/>
</dbReference>
<proteinExistence type="predicted"/>
<gene>
    <name evidence="2" type="ORF">E2C01_025038</name>
</gene>
<comment type="caution">
    <text evidence="2">The sequence shown here is derived from an EMBL/GenBank/DDBJ whole genome shotgun (WGS) entry which is preliminary data.</text>
</comment>
<accession>A0A5B7EC88</accession>
<name>A0A5B7EC88_PORTR</name>
<reference evidence="2 3" key="1">
    <citation type="submission" date="2019-05" db="EMBL/GenBank/DDBJ databases">
        <title>Another draft genome of Portunus trituberculatus and its Hox gene families provides insights of decapod evolution.</title>
        <authorList>
            <person name="Jeong J.-H."/>
            <person name="Song I."/>
            <person name="Kim S."/>
            <person name="Choi T."/>
            <person name="Kim D."/>
            <person name="Ryu S."/>
            <person name="Kim W."/>
        </authorList>
    </citation>
    <scope>NUCLEOTIDE SEQUENCE [LARGE SCALE GENOMIC DNA]</scope>
    <source>
        <tissue evidence="2">Muscle</tissue>
    </source>
</reference>
<dbReference type="Proteomes" id="UP000324222">
    <property type="component" value="Unassembled WGS sequence"/>
</dbReference>
<sequence length="92" mass="10395">MSHTPPPCEPCCCRRQIRAAAGPSVLKSPEAALVHLKIPSEARRGNETGWRSGRRADEPRNKMDHSKSWQPCGGAIHDLYHDLHWLHLHQES</sequence>
<evidence type="ECO:0000313" key="2">
    <source>
        <dbReference type="EMBL" id="MPC31741.1"/>
    </source>
</evidence>
<protein>
    <submittedName>
        <fullName evidence="2">Uncharacterized protein</fullName>
    </submittedName>
</protein>
<organism evidence="2 3">
    <name type="scientific">Portunus trituberculatus</name>
    <name type="common">Swimming crab</name>
    <name type="synonym">Neptunus trituberculatus</name>
    <dbReference type="NCBI Taxonomy" id="210409"/>
    <lineage>
        <taxon>Eukaryota</taxon>
        <taxon>Metazoa</taxon>
        <taxon>Ecdysozoa</taxon>
        <taxon>Arthropoda</taxon>
        <taxon>Crustacea</taxon>
        <taxon>Multicrustacea</taxon>
        <taxon>Malacostraca</taxon>
        <taxon>Eumalacostraca</taxon>
        <taxon>Eucarida</taxon>
        <taxon>Decapoda</taxon>
        <taxon>Pleocyemata</taxon>
        <taxon>Brachyura</taxon>
        <taxon>Eubrachyura</taxon>
        <taxon>Portunoidea</taxon>
        <taxon>Portunidae</taxon>
        <taxon>Portuninae</taxon>
        <taxon>Portunus</taxon>
    </lineage>
</organism>
<feature type="compositionally biased region" description="Basic and acidic residues" evidence="1">
    <location>
        <begin position="54"/>
        <end position="67"/>
    </location>
</feature>
<dbReference type="AlphaFoldDB" id="A0A5B7EC88"/>